<evidence type="ECO:0000313" key="3">
    <source>
        <dbReference type="Proteomes" id="UP001302978"/>
    </source>
</evidence>
<dbReference type="AlphaFoldDB" id="A0AA96ZTL8"/>
<dbReference type="Pfam" id="PF09918">
    <property type="entry name" value="DUF2148"/>
    <property type="match status" value="1"/>
</dbReference>
<evidence type="ECO:0000259" key="1">
    <source>
        <dbReference type="Pfam" id="PF09918"/>
    </source>
</evidence>
<feature type="domain" description="DUF2148" evidence="1">
    <location>
        <begin position="113"/>
        <end position="178"/>
    </location>
</feature>
<accession>A0AA96ZTL8</accession>
<dbReference type="InterPro" id="IPR019224">
    <property type="entry name" value="DUF2148"/>
</dbReference>
<dbReference type="Proteomes" id="UP001302978">
    <property type="component" value="Chromosome"/>
</dbReference>
<evidence type="ECO:0000313" key="2">
    <source>
        <dbReference type="EMBL" id="WNY22777.1"/>
    </source>
</evidence>
<dbReference type="PANTHER" id="PTHR40101:SF1">
    <property type="entry name" value="4FE-4S DOMAIN-CONTAINING PROTEIN"/>
    <property type="match status" value="1"/>
</dbReference>
<dbReference type="PANTHER" id="PTHR40101">
    <property type="entry name" value="CONSERVED PROTEIN"/>
    <property type="match status" value="1"/>
</dbReference>
<keyword evidence="3" id="KW-1185">Reference proteome</keyword>
<sequence length="192" mass="20715">MRVNCEKEAVTQMALEILAAARTAPKGKGFDNIVTYLLEGDEIEKVAAAMEKSAERLGAFFIRDAENIRNSDAVIMIGLNESRPLGLNCGSCGFETCADFKKAEKTKKTPFVGPICSIKIIDLGIALGSAAAKAKDMCLDNRIMYSAGAAACEIGLIDTECAYAIPLSVTGKNFYFDRAELAAAKERKMNRQ</sequence>
<name>A0AA96ZTL8_9EURY</name>
<protein>
    <recommendedName>
        <fullName evidence="1">DUF2148 domain-containing protein</fullName>
    </recommendedName>
</protein>
<organism evidence="2 3">
    <name type="scientific">Methanimicrococcus hongohii</name>
    <dbReference type="NCBI Taxonomy" id="3028295"/>
    <lineage>
        <taxon>Archaea</taxon>
        <taxon>Methanobacteriati</taxon>
        <taxon>Methanobacteriota</taxon>
        <taxon>Stenosarchaea group</taxon>
        <taxon>Methanomicrobia</taxon>
        <taxon>Methanosarcinales</taxon>
        <taxon>Methanosarcinaceae</taxon>
        <taxon>Methanimicrococcus</taxon>
    </lineage>
</organism>
<reference evidence="2 3" key="1">
    <citation type="submission" date="2023-07" db="EMBL/GenBank/DDBJ databases">
        <title>Closed genoem sequence of Methanomicrococcus sp. Hf6.</title>
        <authorList>
            <person name="Poehlein A."/>
            <person name="Protasov E."/>
            <person name="Platt K."/>
            <person name="Reeh H."/>
            <person name="Daniel R."/>
            <person name="Brune A."/>
        </authorList>
    </citation>
    <scope>NUCLEOTIDE SEQUENCE [LARGE SCALE GENOMIC DNA]</scope>
    <source>
        <strain evidence="2 3">Hf6</strain>
    </source>
</reference>
<proteinExistence type="predicted"/>
<dbReference type="KEGG" id="mehf:MmiHf6_00620"/>
<gene>
    <name evidence="2" type="ORF">MmiHf6_00620</name>
</gene>
<dbReference type="EMBL" id="CP131059">
    <property type="protein sequence ID" value="WNY22777.1"/>
    <property type="molecule type" value="Genomic_DNA"/>
</dbReference>